<keyword evidence="5" id="KW-1185">Reference proteome</keyword>
<evidence type="ECO:0000256" key="1">
    <source>
        <dbReference type="SAM" id="Coils"/>
    </source>
</evidence>
<keyword evidence="3" id="KW-0812">Transmembrane</keyword>
<feature type="transmembrane region" description="Helical" evidence="3">
    <location>
        <begin position="259"/>
        <end position="280"/>
    </location>
</feature>
<sequence>MENGISGESSYSDFDESRNVEEEEVNDAAETELSLSPTEPERLFVEAVRKLSSYEHSLETLVKRFNGDETQIDSEIRQSETAENLDNSSALADNVPGRTDVSAGGDHTIGQTLDDRQMYVKIRIPYQAAEIVLRILDEDLDKVHRSALKQAESCLENAKQNLITLKTMLQIQLENSNRSQEAIIKKANEIADDMFKIIDKLREKLIECQVQNLSELLVRAMKDEAKLTMLERGPEERNGEETANTGMLESEITLESKRFYAIIFCCVAGYFMVRLMMLYLERDVNALEKIYVFIWQPFREEVKQLFVHLGETFYSLIRNPFYLFNKCFFT</sequence>
<keyword evidence="3" id="KW-0472">Membrane</keyword>
<feature type="compositionally biased region" description="Acidic residues" evidence="2">
    <location>
        <begin position="21"/>
        <end position="30"/>
    </location>
</feature>
<protein>
    <submittedName>
        <fullName evidence="4">Uncharacterized protein</fullName>
    </submittedName>
</protein>
<keyword evidence="3" id="KW-1133">Transmembrane helix</keyword>
<evidence type="ECO:0000256" key="3">
    <source>
        <dbReference type="SAM" id="Phobius"/>
    </source>
</evidence>
<accession>A0A8T0E7L9</accession>
<keyword evidence="1" id="KW-0175">Coiled coil</keyword>
<name>A0A8T0E7L9_ARGBR</name>
<dbReference type="AlphaFoldDB" id="A0A8T0E7L9"/>
<feature type="compositionally biased region" description="Polar residues" evidence="2">
    <location>
        <begin position="1"/>
        <end position="12"/>
    </location>
</feature>
<evidence type="ECO:0000313" key="4">
    <source>
        <dbReference type="EMBL" id="KAF8766471.1"/>
    </source>
</evidence>
<dbReference type="EMBL" id="JABXBU010002230">
    <property type="protein sequence ID" value="KAF8766471.1"/>
    <property type="molecule type" value="Genomic_DNA"/>
</dbReference>
<reference evidence="4" key="1">
    <citation type="journal article" date="2020" name="bioRxiv">
        <title>Chromosome-level reference genome of the European wasp spider Argiope bruennichi: a resource for studies on range expansion and evolutionary adaptation.</title>
        <authorList>
            <person name="Sheffer M.M."/>
            <person name="Hoppe A."/>
            <person name="Krehenwinkel H."/>
            <person name="Uhl G."/>
            <person name="Kuss A.W."/>
            <person name="Jensen L."/>
            <person name="Jensen C."/>
            <person name="Gillespie R.G."/>
            <person name="Hoff K.J."/>
            <person name="Prost S."/>
        </authorList>
    </citation>
    <scope>NUCLEOTIDE SEQUENCE</scope>
</reference>
<feature type="region of interest" description="Disordered" evidence="2">
    <location>
        <begin position="1"/>
        <end position="38"/>
    </location>
</feature>
<feature type="compositionally biased region" description="Polar residues" evidence="2">
    <location>
        <begin position="81"/>
        <end position="91"/>
    </location>
</feature>
<gene>
    <name evidence="4" type="ORF">HNY73_019530</name>
</gene>
<organism evidence="4 5">
    <name type="scientific">Argiope bruennichi</name>
    <name type="common">Wasp spider</name>
    <name type="synonym">Aranea bruennichi</name>
    <dbReference type="NCBI Taxonomy" id="94029"/>
    <lineage>
        <taxon>Eukaryota</taxon>
        <taxon>Metazoa</taxon>
        <taxon>Ecdysozoa</taxon>
        <taxon>Arthropoda</taxon>
        <taxon>Chelicerata</taxon>
        <taxon>Arachnida</taxon>
        <taxon>Araneae</taxon>
        <taxon>Araneomorphae</taxon>
        <taxon>Entelegynae</taxon>
        <taxon>Araneoidea</taxon>
        <taxon>Araneidae</taxon>
        <taxon>Argiope</taxon>
    </lineage>
</organism>
<evidence type="ECO:0000256" key="2">
    <source>
        <dbReference type="SAM" id="MobiDB-lite"/>
    </source>
</evidence>
<feature type="region of interest" description="Disordered" evidence="2">
    <location>
        <begin position="79"/>
        <end position="109"/>
    </location>
</feature>
<proteinExistence type="predicted"/>
<evidence type="ECO:0000313" key="5">
    <source>
        <dbReference type="Proteomes" id="UP000807504"/>
    </source>
</evidence>
<comment type="caution">
    <text evidence="4">The sequence shown here is derived from an EMBL/GenBank/DDBJ whole genome shotgun (WGS) entry which is preliminary data.</text>
</comment>
<feature type="coiled-coil region" evidence="1">
    <location>
        <begin position="148"/>
        <end position="204"/>
    </location>
</feature>
<reference evidence="4" key="2">
    <citation type="submission" date="2020-06" db="EMBL/GenBank/DDBJ databases">
        <authorList>
            <person name="Sheffer M."/>
        </authorList>
    </citation>
    <scope>NUCLEOTIDE SEQUENCE</scope>
</reference>
<dbReference type="Proteomes" id="UP000807504">
    <property type="component" value="Unassembled WGS sequence"/>
</dbReference>